<keyword evidence="1" id="KW-0732">Signal</keyword>
<dbReference type="Proteomes" id="UP000033664">
    <property type="component" value="Unassembled WGS sequence"/>
</dbReference>
<dbReference type="OrthoDB" id="6308600at2"/>
<dbReference type="Gene3D" id="2.40.160.20">
    <property type="match status" value="1"/>
</dbReference>
<evidence type="ECO:0008006" key="4">
    <source>
        <dbReference type="Google" id="ProtNLM"/>
    </source>
</evidence>
<dbReference type="eggNOG" id="COG3637">
    <property type="taxonomic scope" value="Bacteria"/>
</dbReference>
<sequence length="195" mass="21654">MITRSLLLATTLFSSVAAADVAVTLYGGQSFSQSLETKEGADIDLEDANHFAFSIDRTITDARYGFYYSANKSDIQGNNERQVNIQHYMFQSAVEYPLASSTTGYFGAQIGAANVDPEWLSSDTYFATGLFTGAGYHVTDNAQLMFEVRWLATIINNDSDFNCTISNDPNDQCLWHFDGDVLNQFNTSLAFSMRF</sequence>
<dbReference type="GeneID" id="58229410"/>
<gene>
    <name evidence="2" type="ORF">TW72_12990</name>
</gene>
<dbReference type="PATRIC" id="fig|151081.8.peg.3613"/>
<proteinExistence type="predicted"/>
<dbReference type="EMBL" id="JXXZ01000010">
    <property type="protein sequence ID" value="KJY98638.1"/>
    <property type="molecule type" value="Genomic_DNA"/>
</dbReference>
<dbReference type="InterPro" id="IPR011250">
    <property type="entry name" value="OMP/PagP_B-barrel"/>
</dbReference>
<dbReference type="AlphaFoldDB" id="A0A0F4PK86"/>
<accession>A0A0F4PK86</accession>
<feature type="signal peptide" evidence="1">
    <location>
        <begin position="1"/>
        <end position="19"/>
    </location>
</feature>
<protein>
    <recommendedName>
        <fullName evidence="4">Outer membrane protein beta-barrel domain-containing protein</fullName>
    </recommendedName>
</protein>
<name>A0A0F4PK86_9GAMM</name>
<feature type="chain" id="PRO_5002474567" description="Outer membrane protein beta-barrel domain-containing protein" evidence="1">
    <location>
        <begin position="20"/>
        <end position="195"/>
    </location>
</feature>
<dbReference type="SUPFAM" id="SSF56925">
    <property type="entry name" value="OMPA-like"/>
    <property type="match status" value="1"/>
</dbReference>
<evidence type="ECO:0000313" key="2">
    <source>
        <dbReference type="EMBL" id="KJY98638.1"/>
    </source>
</evidence>
<reference evidence="2 3" key="1">
    <citation type="journal article" date="2015" name="BMC Genomics">
        <title>Genome mining reveals unlocked bioactive potential of marine Gram-negative bacteria.</title>
        <authorList>
            <person name="Machado H."/>
            <person name="Sonnenschein E.C."/>
            <person name="Melchiorsen J."/>
            <person name="Gram L."/>
        </authorList>
    </citation>
    <scope>NUCLEOTIDE SEQUENCE [LARGE SCALE GENOMIC DNA]</scope>
    <source>
        <strain evidence="2 3">S3137</strain>
    </source>
</reference>
<keyword evidence="3" id="KW-1185">Reference proteome</keyword>
<dbReference type="RefSeq" id="WP_022945895.1">
    <property type="nucleotide sequence ID" value="NZ_JXXY01000022.1"/>
</dbReference>
<organism evidence="2 3">
    <name type="scientific">Pseudoalteromonas ruthenica</name>
    <dbReference type="NCBI Taxonomy" id="151081"/>
    <lineage>
        <taxon>Bacteria</taxon>
        <taxon>Pseudomonadati</taxon>
        <taxon>Pseudomonadota</taxon>
        <taxon>Gammaproteobacteria</taxon>
        <taxon>Alteromonadales</taxon>
        <taxon>Pseudoalteromonadaceae</taxon>
        <taxon>Pseudoalteromonas</taxon>
    </lineage>
</organism>
<evidence type="ECO:0000313" key="3">
    <source>
        <dbReference type="Proteomes" id="UP000033664"/>
    </source>
</evidence>
<comment type="caution">
    <text evidence="2">The sequence shown here is derived from an EMBL/GenBank/DDBJ whole genome shotgun (WGS) entry which is preliminary data.</text>
</comment>
<evidence type="ECO:0000256" key="1">
    <source>
        <dbReference type="SAM" id="SignalP"/>
    </source>
</evidence>